<dbReference type="Proteomes" id="UP000011944">
    <property type="component" value="Unassembled WGS sequence"/>
</dbReference>
<feature type="non-terminal residue" evidence="1">
    <location>
        <position position="1"/>
    </location>
</feature>
<reference evidence="1 2" key="1">
    <citation type="submission" date="2012-10" db="EMBL/GenBank/DDBJ databases">
        <authorList>
            <person name="Strain E.A."/>
            <person name="Brown E."/>
            <person name="Allard M.W."/>
            <person name="Gonzalez-Escalona N."/>
            <person name="Timme R."/>
        </authorList>
    </citation>
    <scope>NUCLEOTIDE SEQUENCE [LARGE SCALE GENOMIC DNA]</scope>
    <source>
        <strain evidence="1 2">CFSAN001627</strain>
    </source>
</reference>
<dbReference type="PATRIC" id="fig|1232189.3.peg.2905"/>
<protein>
    <submittedName>
        <fullName evidence="1">Uncharacterized protein</fullName>
    </submittedName>
</protein>
<evidence type="ECO:0000313" key="1">
    <source>
        <dbReference type="EMBL" id="EKN40593.1"/>
    </source>
</evidence>
<dbReference type="EMBL" id="AMXI01001142">
    <property type="protein sequence ID" value="EKN40593.1"/>
    <property type="molecule type" value="Genomic_DNA"/>
</dbReference>
<sequence>FFMAKINNFKEGNKASNHVINDIMFLYNLGLKRGLSDHIEVLL</sequence>
<evidence type="ECO:0000313" key="2">
    <source>
        <dbReference type="Proteomes" id="UP000011944"/>
    </source>
</evidence>
<comment type="caution">
    <text evidence="1">The sequence shown here is derived from an EMBL/GenBank/DDBJ whole genome shotgun (WGS) entry which is preliminary data.</text>
</comment>
<organism evidence="1 2">
    <name type="scientific">Clostridium botulinum CFSAN001627</name>
    <dbReference type="NCBI Taxonomy" id="1232189"/>
    <lineage>
        <taxon>Bacteria</taxon>
        <taxon>Bacillati</taxon>
        <taxon>Bacillota</taxon>
        <taxon>Clostridia</taxon>
        <taxon>Eubacteriales</taxon>
        <taxon>Clostridiaceae</taxon>
        <taxon>Clostridium</taxon>
    </lineage>
</organism>
<reference evidence="1 2" key="2">
    <citation type="submission" date="2013-03" db="EMBL/GenBank/DDBJ databases">
        <title>Diversity in Clostridium botulinum.</title>
        <authorList>
            <person name="Timme R.E."/>
            <person name="Allard M."/>
            <person name="Luo Y."/>
            <person name="Strain E."/>
            <person name="Gonzalez-Escalona N."/>
            <person name="Brown E."/>
        </authorList>
    </citation>
    <scope>NUCLEOTIDE SEQUENCE [LARGE SCALE GENOMIC DNA]</scope>
    <source>
        <strain evidence="1 2">CFSAN001627</strain>
    </source>
</reference>
<gene>
    <name evidence="1" type="ORF">CFSAN001627_18573</name>
</gene>
<dbReference type="AlphaFoldDB" id="M1ZV81"/>
<accession>M1ZV81</accession>
<proteinExistence type="predicted"/>
<name>M1ZV81_CLOBO</name>